<keyword evidence="2" id="KW-1185">Reference proteome</keyword>
<accession>A0AAD7GA80</accession>
<evidence type="ECO:0000313" key="1">
    <source>
        <dbReference type="EMBL" id="KAJ7683211.1"/>
    </source>
</evidence>
<organism evidence="1 2">
    <name type="scientific">Mycena rosella</name>
    <name type="common">Pink bonnet</name>
    <name type="synonym">Agaricus rosellus</name>
    <dbReference type="NCBI Taxonomy" id="1033263"/>
    <lineage>
        <taxon>Eukaryota</taxon>
        <taxon>Fungi</taxon>
        <taxon>Dikarya</taxon>
        <taxon>Basidiomycota</taxon>
        <taxon>Agaricomycotina</taxon>
        <taxon>Agaricomycetes</taxon>
        <taxon>Agaricomycetidae</taxon>
        <taxon>Agaricales</taxon>
        <taxon>Marasmiineae</taxon>
        <taxon>Mycenaceae</taxon>
        <taxon>Mycena</taxon>
    </lineage>
</organism>
<dbReference type="EMBL" id="JARKIE010000110">
    <property type="protein sequence ID" value="KAJ7683211.1"/>
    <property type="molecule type" value="Genomic_DNA"/>
</dbReference>
<proteinExistence type="predicted"/>
<dbReference type="AlphaFoldDB" id="A0AAD7GA80"/>
<reference evidence="1" key="1">
    <citation type="submission" date="2023-03" db="EMBL/GenBank/DDBJ databases">
        <title>Massive genome expansion in bonnet fungi (Mycena s.s.) driven by repeated elements and novel gene families across ecological guilds.</title>
        <authorList>
            <consortium name="Lawrence Berkeley National Laboratory"/>
            <person name="Harder C.B."/>
            <person name="Miyauchi S."/>
            <person name="Viragh M."/>
            <person name="Kuo A."/>
            <person name="Thoen E."/>
            <person name="Andreopoulos B."/>
            <person name="Lu D."/>
            <person name="Skrede I."/>
            <person name="Drula E."/>
            <person name="Henrissat B."/>
            <person name="Morin E."/>
            <person name="Kohler A."/>
            <person name="Barry K."/>
            <person name="LaButti K."/>
            <person name="Morin E."/>
            <person name="Salamov A."/>
            <person name="Lipzen A."/>
            <person name="Mereny Z."/>
            <person name="Hegedus B."/>
            <person name="Baldrian P."/>
            <person name="Stursova M."/>
            <person name="Weitz H."/>
            <person name="Taylor A."/>
            <person name="Grigoriev I.V."/>
            <person name="Nagy L.G."/>
            <person name="Martin F."/>
            <person name="Kauserud H."/>
        </authorList>
    </citation>
    <scope>NUCLEOTIDE SEQUENCE</scope>
    <source>
        <strain evidence="1">CBHHK067</strain>
    </source>
</reference>
<gene>
    <name evidence="1" type="ORF">B0H17DRAFT_1137896</name>
</gene>
<name>A0AAD7GA80_MYCRO</name>
<sequence>MLSRFPHCCLHLRRRLCVTFCPSIGDLQPQFRGCWAINQSNLVVDVVNGKLTLEETDSSKQTQLWEIDYQQCFSGTSTPPGGGEFAVGCLIKSVSTGLCALEMGSEFLGLAESDAHPVAAETFTFWTTTSTIWRLINVMNVELNPEFPETFKMAIICKAEVDTLLDYHSRILFRNRPNSRSYGLRSGALRVLESNRSDFCDYNSGRRASLIVKNENNEDITHSK</sequence>
<dbReference type="Proteomes" id="UP001221757">
    <property type="component" value="Unassembled WGS sequence"/>
</dbReference>
<comment type="caution">
    <text evidence="1">The sequence shown here is derived from an EMBL/GenBank/DDBJ whole genome shotgun (WGS) entry which is preliminary data.</text>
</comment>
<evidence type="ECO:0000313" key="2">
    <source>
        <dbReference type="Proteomes" id="UP001221757"/>
    </source>
</evidence>
<protein>
    <submittedName>
        <fullName evidence="1">Uncharacterized protein</fullName>
    </submittedName>
</protein>